<reference evidence="2 3" key="1">
    <citation type="submission" date="2019-06" db="EMBL/GenBank/DDBJ databases">
        <title>Pseudomonas bimorpha sp. nov. isolated from bovine raw milk and skim milk concentrate.</title>
        <authorList>
            <person name="Hofmann K."/>
            <person name="Huptas C."/>
            <person name="Doll E."/>
            <person name="Scherer S."/>
            <person name="Wenning M."/>
        </authorList>
    </citation>
    <scope>NUCLEOTIDE SEQUENCE [LARGE SCALE GENOMIC DNA]</scope>
    <source>
        <strain evidence="2 3">DSM 13124</strain>
    </source>
</reference>
<comment type="caution">
    <text evidence="2">The sequence shown here is derived from an EMBL/GenBank/DDBJ whole genome shotgun (WGS) entry which is preliminary data.</text>
</comment>
<dbReference type="EMBL" id="VFEQ01000011">
    <property type="protein sequence ID" value="TWR58134.1"/>
    <property type="molecule type" value="Genomic_DNA"/>
</dbReference>
<dbReference type="Proteomes" id="UP000316123">
    <property type="component" value="Unassembled WGS sequence"/>
</dbReference>
<protein>
    <recommendedName>
        <fullName evidence="1">DUF6602 domain-containing protein</fullName>
    </recommendedName>
</protein>
<feature type="domain" description="DUF6602" evidence="1">
    <location>
        <begin position="28"/>
        <end position="131"/>
    </location>
</feature>
<proteinExistence type="predicted"/>
<accession>A0A9X9BR51</accession>
<dbReference type="Pfam" id="PF20247">
    <property type="entry name" value="DUF6602"/>
    <property type="match status" value="1"/>
</dbReference>
<dbReference type="RefSeq" id="WP_074847338.1">
    <property type="nucleotide sequence ID" value="NZ_FNSU01000003.1"/>
</dbReference>
<name>A0A9X9BR51_PSEMA</name>
<organism evidence="2 3">
    <name type="scientific">Pseudomonas marginalis</name>
    <name type="common">Pseudomonas panacis</name>
    <dbReference type="NCBI Taxonomy" id="298"/>
    <lineage>
        <taxon>Bacteria</taxon>
        <taxon>Pseudomonadati</taxon>
        <taxon>Pseudomonadota</taxon>
        <taxon>Gammaproteobacteria</taxon>
        <taxon>Pseudomonadales</taxon>
        <taxon>Pseudomonadaceae</taxon>
        <taxon>Pseudomonas</taxon>
    </lineage>
</organism>
<evidence type="ECO:0000313" key="3">
    <source>
        <dbReference type="Proteomes" id="UP000316123"/>
    </source>
</evidence>
<dbReference type="CDD" id="cd21173">
    <property type="entry name" value="NucC-like"/>
    <property type="match status" value="1"/>
</dbReference>
<evidence type="ECO:0000313" key="2">
    <source>
        <dbReference type="EMBL" id="TWR58134.1"/>
    </source>
</evidence>
<gene>
    <name evidence="2" type="ORF">FIV41_18090</name>
</gene>
<evidence type="ECO:0000259" key="1">
    <source>
        <dbReference type="Pfam" id="PF20247"/>
    </source>
</evidence>
<sequence length="274" mass="31450">MPSQTKNINIKEIFRLISKQIKVEYEELASQIPHYGERGEGREEVVKNLLKKYLPERFGVSTGFVMDINGAISQQSDIIIFDRFVAPKFKIAGDKYVYPCESVVAVGEVKSFMDKIELKDALTKLTKIRQLDRSANNKNKTRLGYHFKNNHSLISPKNNNCDSIWTFIFCSDSPKLDTVTTNLANELKSLEKHLWPNMACILNKGIISYYSHSGLTTDPREAVGLYYSTEDESEYSLLKWFMLLCNDICDNQITTIDSINYLRSPNTKNIKHQL</sequence>
<dbReference type="OrthoDB" id="7053796at2"/>
<dbReference type="InterPro" id="IPR046537">
    <property type="entry name" value="DUF6602"/>
</dbReference>
<dbReference type="AlphaFoldDB" id="A0A9X9BR51"/>